<keyword evidence="1" id="KW-0732">Signal</keyword>
<dbReference type="GeneID" id="92044918"/>
<dbReference type="Proteomes" id="UP001433268">
    <property type="component" value="Unassembled WGS sequence"/>
</dbReference>
<evidence type="ECO:0000256" key="1">
    <source>
        <dbReference type="SAM" id="SignalP"/>
    </source>
</evidence>
<evidence type="ECO:0000313" key="3">
    <source>
        <dbReference type="Proteomes" id="UP001433268"/>
    </source>
</evidence>
<dbReference type="RefSeq" id="XP_066667200.1">
    <property type="nucleotide sequence ID" value="XM_066811858.1"/>
</dbReference>
<keyword evidence="3" id="KW-1185">Reference proteome</keyword>
<feature type="chain" id="PRO_5046655380" evidence="1">
    <location>
        <begin position="20"/>
        <end position="67"/>
    </location>
</feature>
<gene>
    <name evidence="2" type="ORF">PG997_007543</name>
</gene>
<reference evidence="2 3" key="1">
    <citation type="submission" date="2023-01" db="EMBL/GenBank/DDBJ databases">
        <title>Analysis of 21 Apiospora genomes using comparative genomics revels a genus with tremendous synthesis potential of carbohydrate active enzymes and secondary metabolites.</title>
        <authorList>
            <person name="Sorensen T."/>
        </authorList>
    </citation>
    <scope>NUCLEOTIDE SEQUENCE [LARGE SCALE GENOMIC DNA]</scope>
    <source>
        <strain evidence="2 3">CBS 114990</strain>
    </source>
</reference>
<protein>
    <submittedName>
        <fullName evidence="2">Uncharacterized protein</fullName>
    </submittedName>
</protein>
<dbReference type="EMBL" id="JAQQWN010000006">
    <property type="protein sequence ID" value="KAK8079725.1"/>
    <property type="molecule type" value="Genomic_DNA"/>
</dbReference>
<organism evidence="2 3">
    <name type="scientific">Apiospora hydei</name>
    <dbReference type="NCBI Taxonomy" id="1337664"/>
    <lineage>
        <taxon>Eukaryota</taxon>
        <taxon>Fungi</taxon>
        <taxon>Dikarya</taxon>
        <taxon>Ascomycota</taxon>
        <taxon>Pezizomycotina</taxon>
        <taxon>Sordariomycetes</taxon>
        <taxon>Xylariomycetidae</taxon>
        <taxon>Amphisphaeriales</taxon>
        <taxon>Apiosporaceae</taxon>
        <taxon>Apiospora</taxon>
    </lineage>
</organism>
<sequence>MQFTTAALAAFIGLAVSVAVPAEEGPKLVQRLNQDAPKSSGARFPAAPTTLVNAALLRLLLIPSLVT</sequence>
<proteinExistence type="predicted"/>
<name>A0ABR1W8B0_9PEZI</name>
<evidence type="ECO:0000313" key="2">
    <source>
        <dbReference type="EMBL" id="KAK8079725.1"/>
    </source>
</evidence>
<comment type="caution">
    <text evidence="2">The sequence shown here is derived from an EMBL/GenBank/DDBJ whole genome shotgun (WGS) entry which is preliminary data.</text>
</comment>
<feature type="signal peptide" evidence="1">
    <location>
        <begin position="1"/>
        <end position="19"/>
    </location>
</feature>
<accession>A0ABR1W8B0</accession>